<dbReference type="Proteomes" id="UP001176941">
    <property type="component" value="Chromosome 10"/>
</dbReference>
<sequence>MRGLQGRGSQERPAGDRRLTPKQGVRCARAGIGVDGGTVDGDRRKPLEEIGPGGEKKEPTAGALGTQMGRTDCDRGGDGAQGPVLGIWKDFGAQTPRTALSWVDQAGPGHQTHQITHHFLGLKMPVAAESCPSENRRGKEINATPLWAA</sequence>
<gene>
    <name evidence="2" type="ORF">MRATA1EN1_LOCUS1954</name>
</gene>
<organism evidence="2 3">
    <name type="scientific">Rangifer tarandus platyrhynchus</name>
    <name type="common">Svalbard reindeer</name>
    <dbReference type="NCBI Taxonomy" id="3082113"/>
    <lineage>
        <taxon>Eukaryota</taxon>
        <taxon>Metazoa</taxon>
        <taxon>Chordata</taxon>
        <taxon>Craniata</taxon>
        <taxon>Vertebrata</taxon>
        <taxon>Euteleostomi</taxon>
        <taxon>Mammalia</taxon>
        <taxon>Eutheria</taxon>
        <taxon>Laurasiatheria</taxon>
        <taxon>Artiodactyla</taxon>
        <taxon>Ruminantia</taxon>
        <taxon>Pecora</taxon>
        <taxon>Cervidae</taxon>
        <taxon>Odocoileinae</taxon>
        <taxon>Rangifer</taxon>
    </lineage>
</organism>
<protein>
    <submittedName>
        <fullName evidence="2">Uncharacterized protein</fullName>
    </submittedName>
</protein>
<accession>A0ABN8XUB8</accession>
<feature type="region of interest" description="Disordered" evidence="1">
    <location>
        <begin position="1"/>
        <end position="81"/>
    </location>
</feature>
<proteinExistence type="predicted"/>
<feature type="compositionally biased region" description="Basic and acidic residues" evidence="1">
    <location>
        <begin position="9"/>
        <end position="19"/>
    </location>
</feature>
<dbReference type="EMBL" id="OX459946">
    <property type="protein sequence ID" value="CAI9152992.1"/>
    <property type="molecule type" value="Genomic_DNA"/>
</dbReference>
<evidence type="ECO:0000313" key="2">
    <source>
        <dbReference type="EMBL" id="CAI9152992.1"/>
    </source>
</evidence>
<evidence type="ECO:0000256" key="1">
    <source>
        <dbReference type="SAM" id="MobiDB-lite"/>
    </source>
</evidence>
<keyword evidence="3" id="KW-1185">Reference proteome</keyword>
<reference evidence="2" key="1">
    <citation type="submission" date="2023-04" db="EMBL/GenBank/DDBJ databases">
        <authorList>
            <consortium name="ELIXIR-Norway"/>
        </authorList>
    </citation>
    <scope>NUCLEOTIDE SEQUENCE [LARGE SCALE GENOMIC DNA]</scope>
</reference>
<evidence type="ECO:0000313" key="3">
    <source>
        <dbReference type="Proteomes" id="UP001176941"/>
    </source>
</evidence>
<feature type="compositionally biased region" description="Basic and acidic residues" evidence="1">
    <location>
        <begin position="40"/>
        <end position="59"/>
    </location>
</feature>
<name>A0ABN8XUB8_RANTA</name>